<evidence type="ECO:0000313" key="3">
    <source>
        <dbReference type="Proteomes" id="UP000595140"/>
    </source>
</evidence>
<dbReference type="EMBL" id="OOIL02000923">
    <property type="protein sequence ID" value="VFQ70633.1"/>
    <property type="molecule type" value="Genomic_DNA"/>
</dbReference>
<dbReference type="Proteomes" id="UP000595140">
    <property type="component" value="Unassembled WGS sequence"/>
</dbReference>
<accession>A0A484L2U2</accession>
<feature type="region of interest" description="Disordered" evidence="1">
    <location>
        <begin position="15"/>
        <end position="86"/>
    </location>
</feature>
<keyword evidence="3" id="KW-1185">Reference proteome</keyword>
<evidence type="ECO:0000313" key="2">
    <source>
        <dbReference type="EMBL" id="VFQ70633.1"/>
    </source>
</evidence>
<reference evidence="2 3" key="1">
    <citation type="submission" date="2018-04" db="EMBL/GenBank/DDBJ databases">
        <authorList>
            <person name="Vogel A."/>
        </authorList>
    </citation>
    <scope>NUCLEOTIDE SEQUENCE [LARGE SCALE GENOMIC DNA]</scope>
</reference>
<organism evidence="2 3">
    <name type="scientific">Cuscuta campestris</name>
    <dbReference type="NCBI Taxonomy" id="132261"/>
    <lineage>
        <taxon>Eukaryota</taxon>
        <taxon>Viridiplantae</taxon>
        <taxon>Streptophyta</taxon>
        <taxon>Embryophyta</taxon>
        <taxon>Tracheophyta</taxon>
        <taxon>Spermatophyta</taxon>
        <taxon>Magnoliopsida</taxon>
        <taxon>eudicotyledons</taxon>
        <taxon>Gunneridae</taxon>
        <taxon>Pentapetalae</taxon>
        <taxon>asterids</taxon>
        <taxon>lamiids</taxon>
        <taxon>Solanales</taxon>
        <taxon>Convolvulaceae</taxon>
        <taxon>Cuscuteae</taxon>
        <taxon>Cuscuta</taxon>
        <taxon>Cuscuta subgen. Grammica</taxon>
        <taxon>Cuscuta sect. Cleistogrammica</taxon>
    </lineage>
</organism>
<proteinExistence type="predicted"/>
<gene>
    <name evidence="2" type="ORF">CCAM_LOCUS12409</name>
</gene>
<evidence type="ECO:0000256" key="1">
    <source>
        <dbReference type="SAM" id="MobiDB-lite"/>
    </source>
</evidence>
<dbReference type="AlphaFoldDB" id="A0A484L2U2"/>
<sequence length="114" mass="11864">MWDVDERIRQSLRAVEPAARVEPAKSGVVSIGEKGNGRPSPSPEIFRSDTGALLTSSTSNEDSSSEKSGRTTSIFSGETAGSPAKNPVACLCSGENSSDGVWAATPAMFRAETS</sequence>
<protein>
    <submittedName>
        <fullName evidence="2">Uncharacterized protein</fullName>
    </submittedName>
</protein>
<name>A0A484L2U2_9ASTE</name>